<evidence type="ECO:0000313" key="1">
    <source>
        <dbReference type="EMBL" id="MFC3659003.1"/>
    </source>
</evidence>
<organism evidence="1 2">
    <name type="scientific">Luteimonas notoginsengisoli</name>
    <dbReference type="NCBI Taxonomy" id="1578200"/>
    <lineage>
        <taxon>Bacteria</taxon>
        <taxon>Pseudomonadati</taxon>
        <taxon>Pseudomonadota</taxon>
        <taxon>Gammaproteobacteria</taxon>
        <taxon>Lysobacterales</taxon>
        <taxon>Lysobacteraceae</taxon>
        <taxon>Luteimonas</taxon>
    </lineage>
</organism>
<name>A0ABV7UQP9_9GAMM</name>
<sequence length="95" mass="10683">MIHQAIRPRRTLLPHTCGHTPRLIETRGHVLTDARLFGQPTRMYHVECHRCGVATAPVWTQRTAENLWAAESGLVAITHLQTLRIEAERGLLTAA</sequence>
<protein>
    <submittedName>
        <fullName evidence="1">Uncharacterized protein</fullName>
    </submittedName>
</protein>
<evidence type="ECO:0000313" key="2">
    <source>
        <dbReference type="Proteomes" id="UP001595724"/>
    </source>
</evidence>
<keyword evidence="2" id="KW-1185">Reference proteome</keyword>
<comment type="caution">
    <text evidence="1">The sequence shown here is derived from an EMBL/GenBank/DDBJ whole genome shotgun (WGS) entry which is preliminary data.</text>
</comment>
<dbReference type="Proteomes" id="UP001595724">
    <property type="component" value="Unassembled WGS sequence"/>
</dbReference>
<dbReference type="RefSeq" id="WP_386705958.1">
    <property type="nucleotide sequence ID" value="NZ_JBHRYF010000001.1"/>
</dbReference>
<gene>
    <name evidence="1" type="ORF">ACFOM9_02785</name>
</gene>
<proteinExistence type="predicted"/>
<reference evidence="2" key="1">
    <citation type="journal article" date="2019" name="Int. J. Syst. Evol. Microbiol.">
        <title>The Global Catalogue of Microorganisms (GCM) 10K type strain sequencing project: providing services to taxonomists for standard genome sequencing and annotation.</title>
        <authorList>
            <consortium name="The Broad Institute Genomics Platform"/>
            <consortium name="The Broad Institute Genome Sequencing Center for Infectious Disease"/>
            <person name="Wu L."/>
            <person name="Ma J."/>
        </authorList>
    </citation>
    <scope>NUCLEOTIDE SEQUENCE [LARGE SCALE GENOMIC DNA]</scope>
    <source>
        <strain evidence="2">KCTC 42211</strain>
    </source>
</reference>
<accession>A0ABV7UQP9</accession>
<dbReference type="EMBL" id="JBHRYF010000001">
    <property type="protein sequence ID" value="MFC3659003.1"/>
    <property type="molecule type" value="Genomic_DNA"/>
</dbReference>